<dbReference type="Proteomes" id="UP000078550">
    <property type="component" value="Unassembled WGS sequence"/>
</dbReference>
<gene>
    <name evidence="2" type="ORF">POVWA1_045100</name>
    <name evidence="1" type="ORF">POVWA2_038600</name>
</gene>
<name>A0A1A8Z7Y1_PLAOA</name>
<dbReference type="Proteomes" id="UP000078555">
    <property type="component" value="Unassembled WGS sequence"/>
</dbReference>
<reference evidence="1" key="1">
    <citation type="submission" date="2016-05" db="EMBL/GenBank/DDBJ databases">
        <authorList>
            <person name="Lavstsen T."/>
            <person name="Jespersen J.S."/>
        </authorList>
    </citation>
    <scope>NUCLEOTIDE SEQUENCE [LARGE SCALE GENOMIC DNA]</scope>
</reference>
<evidence type="ECO:0000313" key="1">
    <source>
        <dbReference type="EMBL" id="SBT39893.1"/>
    </source>
</evidence>
<accession>A0A1A8Z7Y1</accession>
<organism evidence="1 3">
    <name type="scientific">Plasmodium ovale wallikeri</name>
    <dbReference type="NCBI Taxonomy" id="864142"/>
    <lineage>
        <taxon>Eukaryota</taxon>
        <taxon>Sar</taxon>
        <taxon>Alveolata</taxon>
        <taxon>Apicomplexa</taxon>
        <taxon>Aconoidasida</taxon>
        <taxon>Haemosporida</taxon>
        <taxon>Plasmodiidae</taxon>
        <taxon>Plasmodium</taxon>
        <taxon>Plasmodium (Plasmodium)</taxon>
    </lineage>
</organism>
<keyword evidence="4" id="KW-1185">Reference proteome</keyword>
<evidence type="ECO:0000313" key="4">
    <source>
        <dbReference type="Proteomes" id="UP000078555"/>
    </source>
</evidence>
<evidence type="ECO:0000313" key="2">
    <source>
        <dbReference type="EMBL" id="SBT42015.1"/>
    </source>
</evidence>
<protein>
    <submittedName>
        <fullName evidence="1">Uncharacterized protein</fullName>
    </submittedName>
</protein>
<evidence type="ECO:0000313" key="3">
    <source>
        <dbReference type="Proteomes" id="UP000078550"/>
    </source>
</evidence>
<sequence length="93" mass="11070">MQTANKRHANCEQTACNLRTNGVQISKSWRRYAKQFQFCFIGPRKEKNNVFSPFSCSIYFFLSPFFFRRTELIFCGREERSGRYSKLGFTIPF</sequence>
<dbReference type="EMBL" id="FLRD01000121">
    <property type="protein sequence ID" value="SBT42015.1"/>
    <property type="molecule type" value="Genomic_DNA"/>
</dbReference>
<proteinExistence type="predicted"/>
<dbReference type="EMBL" id="FLRE01000150">
    <property type="protein sequence ID" value="SBT39893.1"/>
    <property type="molecule type" value="Genomic_DNA"/>
</dbReference>
<dbReference type="AlphaFoldDB" id="A0A1A8Z7Y1"/>
<reference evidence="3 4" key="2">
    <citation type="submission" date="2016-05" db="EMBL/GenBank/DDBJ databases">
        <authorList>
            <person name="Naeem Raeece"/>
        </authorList>
    </citation>
    <scope>NUCLEOTIDE SEQUENCE [LARGE SCALE GENOMIC DNA]</scope>
</reference>